<dbReference type="EMBL" id="CP016070">
    <property type="protein sequence ID" value="AOW81198.1"/>
    <property type="molecule type" value="Genomic_DNA"/>
</dbReference>
<dbReference type="KEGG" id="halh:HTSR_2037"/>
<evidence type="ECO:0008006" key="5">
    <source>
        <dbReference type="Google" id="ProtNLM"/>
    </source>
</evidence>
<evidence type="ECO:0000313" key="3">
    <source>
        <dbReference type="Proteomes" id="UP000185608"/>
    </source>
</evidence>
<dbReference type="RefSeq" id="WP_070365841.1">
    <property type="nucleotide sequence ID" value="NZ_CP016070.1"/>
</dbReference>
<reference evidence="1 3" key="1">
    <citation type="submission" date="2016-06" db="EMBL/GenBank/DDBJ databases">
        <title>Discovery of anaerobic lithoheterotrophic haloarchaeon capable of sulfur respiration by hydrogen and formate.</title>
        <authorList>
            <person name="Sorokin D.Y."/>
            <person name="Kublanov I.V."/>
            <person name="Roman P."/>
            <person name="Sinninghe Damste J.S."/>
            <person name="Golyshin P.N."/>
            <person name="Rojo D."/>
            <person name="Ciordia S."/>
            <person name="Mena Md.C."/>
            <person name="Ferrer M."/>
            <person name="Smedile F."/>
            <person name="Messina E."/>
            <person name="La Cono V."/>
            <person name="Yakimov M.M."/>
        </authorList>
    </citation>
    <scope>NUCLEOTIDE SEQUENCE [LARGE SCALE GENOMIC DNA]</scope>
    <source>
        <strain evidence="1 3">HTSR1</strain>
    </source>
</reference>
<name>A0A1D8S785_9EURY</name>
<reference evidence="2" key="3">
    <citation type="journal article" date="2017" name="ISME J.">
        <title>Discovery of anaerobic lithoheterotrophic haloarchaea, ubiquitous in hypersaline habitats.</title>
        <authorList>
            <person name="Sorokin D.Y."/>
            <person name="Messina E."/>
            <person name="Smedile F."/>
            <person name="Roman P."/>
            <person name="Damste J.S.S."/>
            <person name="Ciordia S."/>
            <person name="Mena M.C."/>
            <person name="Ferrer M."/>
            <person name="Golyshin P.N."/>
            <person name="Kublanov I.V."/>
            <person name="Samarov N.I."/>
            <person name="Toshchakov S.V."/>
            <person name="La Cono V."/>
            <person name="Yakimov M.M."/>
        </authorList>
    </citation>
    <scope>NUCLEOTIDE SEQUENCE</scope>
    <source>
        <strain evidence="2">HSR6</strain>
    </source>
</reference>
<dbReference type="AlphaFoldDB" id="A0A1D8S785"/>
<accession>A0A1J1AF34</accession>
<keyword evidence="4" id="KW-1185">Reference proteome</keyword>
<reference evidence="4" key="2">
    <citation type="submission" date="2016-08" db="EMBL/GenBank/DDBJ databases">
        <title>Discovery of first anaerobic lithoheterotrophic haloarchae widely represented in hypersaline habitats.</title>
        <authorList>
            <person name="Sorokin D.Y."/>
            <person name="Kublanov I.V."/>
            <person name="Roman P."/>
            <person name="Sinninghe Damste J.S."/>
            <person name="Golyshin P.N."/>
            <person name="Rojo D."/>
            <person name="Ciordia S."/>
            <person name="Mena Md.C."/>
            <person name="Ferrer M."/>
            <person name="Smedile F."/>
            <person name="Messina E."/>
            <person name="La Cono V."/>
            <person name="Yakimov M.M."/>
        </authorList>
    </citation>
    <scope>NUCLEOTIDE SEQUENCE [LARGE SCALE GENOMIC DNA]</scope>
    <source>
        <strain evidence="4">HSR6</strain>
    </source>
</reference>
<organism evidence="1 3">
    <name type="scientific">Halodesulfurarchaeum formicicum</name>
    <dbReference type="NCBI Taxonomy" id="1873524"/>
    <lineage>
        <taxon>Archaea</taxon>
        <taxon>Methanobacteriati</taxon>
        <taxon>Methanobacteriota</taxon>
        <taxon>Stenosarchaea group</taxon>
        <taxon>Halobacteria</taxon>
        <taxon>Halobacteriales</taxon>
        <taxon>Halobacteriaceae</taxon>
        <taxon>Halodesulfurarchaeum</taxon>
    </lineage>
</organism>
<dbReference type="KEGG" id="hhsr:HSR6_2113"/>
<evidence type="ECO:0000313" key="2">
    <source>
        <dbReference type="EMBL" id="APE96541.1"/>
    </source>
</evidence>
<evidence type="ECO:0000313" key="1">
    <source>
        <dbReference type="EMBL" id="AOW81198.1"/>
    </source>
</evidence>
<dbReference type="Proteomes" id="UP000185608">
    <property type="component" value="Chromosome"/>
</dbReference>
<dbReference type="Pfam" id="PF24110">
    <property type="entry name" value="DUF7385"/>
    <property type="match status" value="1"/>
</dbReference>
<dbReference type="Proteomes" id="UP000186165">
    <property type="component" value="Chromosome"/>
</dbReference>
<dbReference type="EMBL" id="CP016804">
    <property type="protein sequence ID" value="APE96541.1"/>
    <property type="molecule type" value="Genomic_DNA"/>
</dbReference>
<evidence type="ECO:0000313" key="4">
    <source>
        <dbReference type="Proteomes" id="UP000186165"/>
    </source>
</evidence>
<dbReference type="GeneID" id="30418644"/>
<gene>
    <name evidence="2" type="ORF">HSR6_2113</name>
    <name evidence="1" type="ORF">HTSR_2037</name>
</gene>
<dbReference type="OrthoDB" id="191000at2157"/>
<dbReference type="InterPro" id="IPR055809">
    <property type="entry name" value="DUF7385"/>
</dbReference>
<sequence>MDEDYDELVSYLTPREETESMKRYQNTTSIPCPVCDEPFADLVIVTGQSTSLELSEPLDICVSRTSEQKPMLFTHQ</sequence>
<accession>A0A1D8S785</accession>
<protein>
    <recommendedName>
        <fullName evidence="5">Flagella cluster protein</fullName>
    </recommendedName>
</protein>
<proteinExistence type="predicted"/>
<dbReference type="STRING" id="1873524.HSR6_2113"/>